<proteinExistence type="predicted"/>
<name>A0A6C0KMK9_9ZZZZ</name>
<accession>A0A6C0KMK9</accession>
<sequence length="461" mass="52181">MDSNFDLNIDNYTIKELESIFELTSNYDESLINSQENKIRINILNDNTTPTNTKNKTLSFIKTISQKLINNVNKNTFNISNNNISNNNFSSNNNLNQNLKNTLSNISSLSPNMPLPTLDIYTQHLDHNLYQSDITNNGSAPIIKKPITPYGNGYAMEFYPGTLNPLNKRILKKLVNIDTRFRENYYTTTSTNFQIDLPGVISQVVFLELGAIEIPFSFYSISKVFGNNFFTLEIENEEPLVINIPDGNYDVVSLIGYINNYLSNLPIIIPGYDKYNKITVTADLSIETSSIGGSERMIFGSIDGLTKFSINFLTDRFGMEDRQTPLPLKLGWLMGYREGYYENSFTYVSEGLVNLLGPRYFYLVVDDYNNNVSDGFYGAFNSSLLNKNILARISVLGASLTSTNVNFSSFTGNLVIAPRHYFGPVNISKLKIQLLDEYGRILNMNNMDFSFVLAFLVVYDL</sequence>
<dbReference type="AlphaFoldDB" id="A0A6C0KMK9"/>
<dbReference type="EMBL" id="MN740946">
    <property type="protein sequence ID" value="QHU19235.1"/>
    <property type="molecule type" value="Genomic_DNA"/>
</dbReference>
<organism evidence="1">
    <name type="scientific">viral metagenome</name>
    <dbReference type="NCBI Taxonomy" id="1070528"/>
    <lineage>
        <taxon>unclassified sequences</taxon>
        <taxon>metagenomes</taxon>
        <taxon>organismal metagenomes</taxon>
    </lineage>
</organism>
<reference evidence="1" key="1">
    <citation type="journal article" date="2020" name="Nature">
        <title>Giant virus diversity and host interactions through global metagenomics.</title>
        <authorList>
            <person name="Schulz F."/>
            <person name="Roux S."/>
            <person name="Paez-Espino D."/>
            <person name="Jungbluth S."/>
            <person name="Walsh D.A."/>
            <person name="Denef V.J."/>
            <person name="McMahon K.D."/>
            <person name="Konstantinidis K.T."/>
            <person name="Eloe-Fadrosh E.A."/>
            <person name="Kyrpides N.C."/>
            <person name="Woyke T."/>
        </authorList>
    </citation>
    <scope>NUCLEOTIDE SEQUENCE</scope>
    <source>
        <strain evidence="1">GVMAG-S-3300013014-104</strain>
    </source>
</reference>
<protein>
    <submittedName>
        <fullName evidence="1">Uncharacterized protein</fullName>
    </submittedName>
</protein>
<evidence type="ECO:0000313" key="1">
    <source>
        <dbReference type="EMBL" id="QHU19235.1"/>
    </source>
</evidence>